<evidence type="ECO:0000256" key="3">
    <source>
        <dbReference type="ARBA" id="ARBA00009195"/>
    </source>
</evidence>
<dbReference type="PROSITE" id="PS50836">
    <property type="entry name" value="DOMON"/>
    <property type="match status" value="1"/>
</dbReference>
<dbReference type="Proteomes" id="UP000007798">
    <property type="component" value="Unassembled WGS sequence"/>
</dbReference>
<dbReference type="Gene3D" id="1.20.120.1770">
    <property type="match status" value="1"/>
</dbReference>
<comment type="similarity">
    <text evidence="3">Belongs to the FRRS1 family.</text>
</comment>
<keyword evidence="8" id="KW-0408">Iron</keyword>
<keyword evidence="4" id="KW-0813">Transport</keyword>
<feature type="transmembrane region" description="Helical" evidence="11">
    <location>
        <begin position="540"/>
        <end position="560"/>
    </location>
</feature>
<evidence type="ECO:0000256" key="10">
    <source>
        <dbReference type="ARBA" id="ARBA00023180"/>
    </source>
</evidence>
<dbReference type="SMART" id="SM00664">
    <property type="entry name" value="DoH"/>
    <property type="match status" value="1"/>
</dbReference>
<evidence type="ECO:0000256" key="9">
    <source>
        <dbReference type="ARBA" id="ARBA00023136"/>
    </source>
</evidence>
<feature type="transmembrane region" description="Helical" evidence="11">
    <location>
        <begin position="677"/>
        <end position="699"/>
    </location>
</feature>
<feature type="transmembrane region" description="Helical" evidence="11">
    <location>
        <begin position="711"/>
        <end position="735"/>
    </location>
</feature>
<comment type="cofactor">
    <cofactor evidence="1">
        <name>heme b</name>
        <dbReference type="ChEBI" id="CHEBI:60344"/>
    </cofactor>
</comment>
<comment type="subcellular location">
    <subcellularLocation>
        <location evidence="2">Membrane</location>
        <topology evidence="2">Multi-pass membrane protein</topology>
    </subcellularLocation>
</comment>
<dbReference type="HOGENOM" id="CLU_845374_0_0_1"/>
<feature type="domain" description="DOMON" evidence="12">
    <location>
        <begin position="374"/>
        <end position="497"/>
    </location>
</feature>
<dbReference type="CDD" id="cd09628">
    <property type="entry name" value="DOMON_SDR_2_like"/>
    <property type="match status" value="1"/>
</dbReference>
<evidence type="ECO:0008006" key="17">
    <source>
        <dbReference type="Google" id="ProtNLM"/>
    </source>
</evidence>
<dbReference type="STRING" id="7260.B4NGJ2"/>
<dbReference type="Pfam" id="PF03188">
    <property type="entry name" value="Cytochrom_B561"/>
    <property type="match status" value="1"/>
</dbReference>
<dbReference type="CDD" id="cd08760">
    <property type="entry name" value="Cyt_b561_FRRS1_like"/>
    <property type="match status" value="1"/>
</dbReference>
<evidence type="ECO:0000256" key="11">
    <source>
        <dbReference type="SAM" id="Phobius"/>
    </source>
</evidence>
<evidence type="ECO:0000256" key="2">
    <source>
        <dbReference type="ARBA" id="ARBA00004141"/>
    </source>
</evidence>
<dbReference type="InterPro" id="IPR005018">
    <property type="entry name" value="DOMON_domain"/>
</dbReference>
<keyword evidence="5 11" id="KW-0812">Transmembrane</keyword>
<dbReference type="PROSITE" id="PS51019">
    <property type="entry name" value="REELIN"/>
    <property type="match status" value="1"/>
</dbReference>
<dbReference type="PANTHER" id="PTHR45828">
    <property type="entry name" value="CYTOCHROME B561/FERRIC REDUCTASE TRANSMEMBRANE"/>
    <property type="match status" value="1"/>
</dbReference>
<dbReference type="Pfam" id="PF03351">
    <property type="entry name" value="DOMON"/>
    <property type="match status" value="1"/>
</dbReference>
<dbReference type="OrthoDB" id="6372137at2759"/>
<dbReference type="FunCoup" id="B4NGJ2">
    <property type="interactions" value="130"/>
</dbReference>
<dbReference type="InterPro" id="IPR051237">
    <property type="entry name" value="Ferric-chelate_Red/DefProt"/>
</dbReference>
<dbReference type="PANTHER" id="PTHR45828:SF38">
    <property type="entry name" value="FERRIC-CHELATE REDUCTASE 1 HOMOLOG-RELATED"/>
    <property type="match status" value="1"/>
</dbReference>
<protein>
    <recommendedName>
        <fullName evidence="17">Cytochrome b561 domain-containing protein</fullName>
    </recommendedName>
</protein>
<evidence type="ECO:0000256" key="8">
    <source>
        <dbReference type="ARBA" id="ARBA00023004"/>
    </source>
</evidence>
<feature type="domain" description="Reelin" evidence="14">
    <location>
        <begin position="150"/>
        <end position="317"/>
    </location>
</feature>
<evidence type="ECO:0000256" key="5">
    <source>
        <dbReference type="ARBA" id="ARBA00022692"/>
    </source>
</evidence>
<dbReference type="InterPro" id="IPR006593">
    <property type="entry name" value="Cyt_b561/ferric_Rdtase_TM"/>
</dbReference>
<feature type="transmembrane region" description="Helical" evidence="11">
    <location>
        <begin position="611"/>
        <end position="629"/>
    </location>
</feature>
<keyword evidence="10" id="KW-0325">Glycoprotein</keyword>
<sequence length="742" mass="81394">MVTRRDDGRLNCIKDDVVRARKTQNGDLLLELKSKDGDRKIQEELCNVLGMNAKVRTVTDLSYIELRKLDCLVTATDISTAITKATGILGSAITVKTLRPTFNETQMAVVCLPQTAAAFLVKKRTLVVGWMVLNGCQLLEKEIFFFITLLALGTGLPQGAPESVCETMLPFHAGGSILPEKNVSPFIVETADSVIAQGETLKVEISGVPAGLNLGGFMVQARNWNPPFGIVGQFSSIKDGPVKLLNCDDSVNNSATHNNAGAKPQVIIEWRAPLDFLGQVVFNATVAEAYNKFWTGVVSNPIHVVKRDLFVETAQLPTTRLPSSTMKYFTTQAPYTPSEFISSNVVISSRMDVIYNDCGARKTCFGSPDGCIISKSCISITAVTVRGNIFEFELQSGKDSKAVYVAMGLSDDAKMGGDLVIECVPENGRVSLYSSYTSSSPYAAIRSNVFQNSAHLINASFVDGVIYCKVQRDPLITVQGRTFDLRNDKYHLLLASGTTLKDTGIGFHDIGRSPSGNRINLAVVQDLGGSKMVLVHLHGAFMITAWIGTASLGVIFARYFKHTWVGHQSCGKDQWFTWHRSLMVTTCLLTVFGLVSIWVELKQAVWHAHSILGLMTIILCFIQPIGAFFRPGPNDESRPCFNWFHWLVGNVCHTLAIVAIFFSVNLSTSELPEWTDWILVTFIVLHCLAHLIFSIAGAASDRQLNQRINGLLGVYGIVVSFFVVVLILLVLLAPIEQYWSSS</sequence>
<keyword evidence="16" id="KW-1185">Reference proteome</keyword>
<dbReference type="Pfam" id="PF02014">
    <property type="entry name" value="Reeler"/>
    <property type="match status" value="1"/>
</dbReference>
<dbReference type="GO" id="GO:0016020">
    <property type="term" value="C:membrane"/>
    <property type="evidence" value="ECO:0007669"/>
    <property type="project" value="UniProtKB-SubCell"/>
</dbReference>
<keyword evidence="6" id="KW-0249">Electron transport</keyword>
<evidence type="ECO:0000259" key="13">
    <source>
        <dbReference type="PROSITE" id="PS50939"/>
    </source>
</evidence>
<dbReference type="InterPro" id="IPR042307">
    <property type="entry name" value="Reeler_sf"/>
</dbReference>
<evidence type="ECO:0000259" key="14">
    <source>
        <dbReference type="PROSITE" id="PS51019"/>
    </source>
</evidence>
<feature type="transmembrane region" description="Helical" evidence="11">
    <location>
        <begin position="581"/>
        <end position="599"/>
    </location>
</feature>
<organism evidence="15 16">
    <name type="scientific">Drosophila willistoni</name>
    <name type="common">Fruit fly</name>
    <dbReference type="NCBI Taxonomy" id="7260"/>
    <lineage>
        <taxon>Eukaryota</taxon>
        <taxon>Metazoa</taxon>
        <taxon>Ecdysozoa</taxon>
        <taxon>Arthropoda</taxon>
        <taxon>Hexapoda</taxon>
        <taxon>Insecta</taxon>
        <taxon>Pterygota</taxon>
        <taxon>Neoptera</taxon>
        <taxon>Endopterygota</taxon>
        <taxon>Diptera</taxon>
        <taxon>Brachycera</taxon>
        <taxon>Muscomorpha</taxon>
        <taxon>Ephydroidea</taxon>
        <taxon>Drosophilidae</taxon>
        <taxon>Drosophila</taxon>
        <taxon>Sophophora</taxon>
    </lineage>
</organism>
<dbReference type="PROSITE" id="PS50939">
    <property type="entry name" value="CYTOCHROME_B561"/>
    <property type="match status" value="1"/>
</dbReference>
<dbReference type="eggNOG" id="KOG4293">
    <property type="taxonomic scope" value="Eukaryota"/>
</dbReference>
<keyword evidence="9 11" id="KW-0472">Membrane</keyword>
<evidence type="ECO:0000256" key="1">
    <source>
        <dbReference type="ARBA" id="ARBA00001970"/>
    </source>
</evidence>
<dbReference type="GO" id="GO:0140571">
    <property type="term" value="F:transmembrane ascorbate ferrireductase activity"/>
    <property type="evidence" value="ECO:0007669"/>
    <property type="project" value="TreeGrafter"/>
</dbReference>
<dbReference type="InterPro" id="IPR002861">
    <property type="entry name" value="Reeler_dom"/>
</dbReference>
<keyword evidence="7 11" id="KW-1133">Transmembrane helix</keyword>
<evidence type="ECO:0000313" key="15">
    <source>
        <dbReference type="EMBL" id="EDW83481.2"/>
    </source>
</evidence>
<evidence type="ECO:0000256" key="6">
    <source>
        <dbReference type="ARBA" id="ARBA00022982"/>
    </source>
</evidence>
<dbReference type="SMART" id="SM00665">
    <property type="entry name" value="B561"/>
    <property type="match status" value="1"/>
</dbReference>
<dbReference type="AlphaFoldDB" id="B4NGJ2"/>
<evidence type="ECO:0000313" key="16">
    <source>
        <dbReference type="Proteomes" id="UP000007798"/>
    </source>
</evidence>
<gene>
    <name evidence="15" type="primary">Dwil\GK12452</name>
    <name evidence="15" type="ORF">Dwil_GK12452</name>
</gene>
<feature type="transmembrane region" description="Helical" evidence="11">
    <location>
        <begin position="641"/>
        <end position="665"/>
    </location>
</feature>
<evidence type="ECO:0000256" key="7">
    <source>
        <dbReference type="ARBA" id="ARBA00022989"/>
    </source>
</evidence>
<feature type="domain" description="Cytochrome b561" evidence="13">
    <location>
        <begin position="494"/>
        <end position="699"/>
    </location>
</feature>
<dbReference type="InParanoid" id="B4NGJ2"/>
<proteinExistence type="inferred from homology"/>
<dbReference type="Gene3D" id="2.60.40.4060">
    <property type="entry name" value="Reeler domain"/>
    <property type="match status" value="1"/>
</dbReference>
<dbReference type="CDD" id="cd08544">
    <property type="entry name" value="Reeler"/>
    <property type="match status" value="1"/>
</dbReference>
<evidence type="ECO:0000259" key="12">
    <source>
        <dbReference type="PROSITE" id="PS50836"/>
    </source>
</evidence>
<accession>B4NGJ2</accession>
<name>B4NGJ2_DROWI</name>
<evidence type="ECO:0000256" key="4">
    <source>
        <dbReference type="ARBA" id="ARBA00022448"/>
    </source>
</evidence>
<dbReference type="EMBL" id="CH964265">
    <property type="protein sequence ID" value="EDW83481.2"/>
    <property type="molecule type" value="Genomic_DNA"/>
</dbReference>
<reference evidence="15 16" key="1">
    <citation type="journal article" date="2007" name="Nature">
        <title>Evolution of genes and genomes on the Drosophila phylogeny.</title>
        <authorList>
            <consortium name="Drosophila 12 Genomes Consortium"/>
            <person name="Clark A.G."/>
            <person name="Eisen M.B."/>
            <person name="Smith D.R."/>
            <person name="Bergman C.M."/>
            <person name="Oliver B."/>
            <person name="Markow T.A."/>
            <person name="Kaufman T.C."/>
            <person name="Kellis M."/>
            <person name="Gelbart W."/>
            <person name="Iyer V.N."/>
            <person name="Pollard D.A."/>
            <person name="Sackton T.B."/>
            <person name="Larracuente A.M."/>
            <person name="Singh N.D."/>
            <person name="Abad J.P."/>
            <person name="Abt D.N."/>
            <person name="Adryan B."/>
            <person name="Aguade M."/>
            <person name="Akashi H."/>
            <person name="Anderson W.W."/>
            <person name="Aquadro C.F."/>
            <person name="Ardell D.H."/>
            <person name="Arguello R."/>
            <person name="Artieri C.G."/>
            <person name="Barbash D.A."/>
            <person name="Barker D."/>
            <person name="Barsanti P."/>
            <person name="Batterham P."/>
            <person name="Batzoglou S."/>
            <person name="Begun D."/>
            <person name="Bhutkar A."/>
            <person name="Blanco E."/>
            <person name="Bosak S.A."/>
            <person name="Bradley R.K."/>
            <person name="Brand A.D."/>
            <person name="Brent M.R."/>
            <person name="Brooks A.N."/>
            <person name="Brown R.H."/>
            <person name="Butlin R.K."/>
            <person name="Caggese C."/>
            <person name="Calvi B.R."/>
            <person name="Bernardo de Carvalho A."/>
            <person name="Caspi A."/>
            <person name="Castrezana S."/>
            <person name="Celniker S.E."/>
            <person name="Chang J.L."/>
            <person name="Chapple C."/>
            <person name="Chatterji S."/>
            <person name="Chinwalla A."/>
            <person name="Civetta A."/>
            <person name="Clifton S.W."/>
            <person name="Comeron J.M."/>
            <person name="Costello J.C."/>
            <person name="Coyne J.A."/>
            <person name="Daub J."/>
            <person name="David R.G."/>
            <person name="Delcher A.L."/>
            <person name="Delehaunty K."/>
            <person name="Do C.B."/>
            <person name="Ebling H."/>
            <person name="Edwards K."/>
            <person name="Eickbush T."/>
            <person name="Evans J.D."/>
            <person name="Filipski A."/>
            <person name="Findeiss S."/>
            <person name="Freyhult E."/>
            <person name="Fulton L."/>
            <person name="Fulton R."/>
            <person name="Garcia A.C."/>
            <person name="Gardiner A."/>
            <person name="Garfield D.A."/>
            <person name="Garvin B.E."/>
            <person name="Gibson G."/>
            <person name="Gilbert D."/>
            <person name="Gnerre S."/>
            <person name="Godfrey J."/>
            <person name="Good R."/>
            <person name="Gotea V."/>
            <person name="Gravely B."/>
            <person name="Greenberg A.J."/>
            <person name="Griffiths-Jones S."/>
            <person name="Gross S."/>
            <person name="Guigo R."/>
            <person name="Gustafson E.A."/>
            <person name="Haerty W."/>
            <person name="Hahn M.W."/>
            <person name="Halligan D.L."/>
            <person name="Halpern A.L."/>
            <person name="Halter G.M."/>
            <person name="Han M.V."/>
            <person name="Heger A."/>
            <person name="Hillier L."/>
            <person name="Hinrichs A.S."/>
            <person name="Holmes I."/>
            <person name="Hoskins R.A."/>
            <person name="Hubisz M.J."/>
            <person name="Hultmark D."/>
            <person name="Huntley M.A."/>
            <person name="Jaffe D.B."/>
            <person name="Jagadeeshan S."/>
            <person name="Jeck W.R."/>
            <person name="Johnson J."/>
            <person name="Jones C.D."/>
            <person name="Jordan W.C."/>
            <person name="Karpen G.H."/>
            <person name="Kataoka E."/>
            <person name="Keightley P.D."/>
            <person name="Kheradpour P."/>
            <person name="Kirkness E.F."/>
            <person name="Koerich L.B."/>
            <person name="Kristiansen K."/>
            <person name="Kudrna D."/>
            <person name="Kulathinal R.J."/>
            <person name="Kumar S."/>
            <person name="Kwok R."/>
            <person name="Lander E."/>
            <person name="Langley C.H."/>
            <person name="Lapoint R."/>
            <person name="Lazzaro B.P."/>
            <person name="Lee S.J."/>
            <person name="Levesque L."/>
            <person name="Li R."/>
            <person name="Lin C.F."/>
            <person name="Lin M.F."/>
            <person name="Lindblad-Toh K."/>
            <person name="Llopart A."/>
            <person name="Long M."/>
            <person name="Low L."/>
            <person name="Lozovsky E."/>
            <person name="Lu J."/>
            <person name="Luo M."/>
            <person name="Machado C.A."/>
            <person name="Makalowski W."/>
            <person name="Marzo M."/>
            <person name="Matsuda M."/>
            <person name="Matzkin L."/>
            <person name="McAllister B."/>
            <person name="McBride C.S."/>
            <person name="McKernan B."/>
            <person name="McKernan K."/>
            <person name="Mendez-Lago M."/>
            <person name="Minx P."/>
            <person name="Mollenhauer M.U."/>
            <person name="Montooth K."/>
            <person name="Mount S.M."/>
            <person name="Mu X."/>
            <person name="Myers E."/>
            <person name="Negre B."/>
            <person name="Newfeld S."/>
            <person name="Nielsen R."/>
            <person name="Noor M.A."/>
            <person name="O'Grady P."/>
            <person name="Pachter L."/>
            <person name="Papaceit M."/>
            <person name="Parisi M.J."/>
            <person name="Parisi M."/>
            <person name="Parts L."/>
            <person name="Pedersen J.S."/>
            <person name="Pesole G."/>
            <person name="Phillippy A.M."/>
            <person name="Ponting C.P."/>
            <person name="Pop M."/>
            <person name="Porcelli D."/>
            <person name="Powell J.R."/>
            <person name="Prohaska S."/>
            <person name="Pruitt K."/>
            <person name="Puig M."/>
            <person name="Quesneville H."/>
            <person name="Ram K.R."/>
            <person name="Rand D."/>
            <person name="Rasmussen M.D."/>
            <person name="Reed L.K."/>
            <person name="Reenan R."/>
            <person name="Reily A."/>
            <person name="Remington K.A."/>
            <person name="Rieger T.T."/>
            <person name="Ritchie M.G."/>
            <person name="Robin C."/>
            <person name="Rogers Y.H."/>
            <person name="Rohde C."/>
            <person name="Rozas J."/>
            <person name="Rubenfield M.J."/>
            <person name="Ruiz A."/>
            <person name="Russo S."/>
            <person name="Salzberg S.L."/>
            <person name="Sanchez-Gracia A."/>
            <person name="Saranga D.J."/>
            <person name="Sato H."/>
            <person name="Schaeffer S.W."/>
            <person name="Schatz M.C."/>
            <person name="Schlenke T."/>
            <person name="Schwartz R."/>
            <person name="Segarra C."/>
            <person name="Singh R.S."/>
            <person name="Sirot L."/>
            <person name="Sirota M."/>
            <person name="Sisneros N.B."/>
            <person name="Smith C.D."/>
            <person name="Smith T.F."/>
            <person name="Spieth J."/>
            <person name="Stage D.E."/>
            <person name="Stark A."/>
            <person name="Stephan W."/>
            <person name="Strausberg R.L."/>
            <person name="Strempel S."/>
            <person name="Sturgill D."/>
            <person name="Sutton G."/>
            <person name="Sutton G.G."/>
            <person name="Tao W."/>
            <person name="Teichmann S."/>
            <person name="Tobari Y.N."/>
            <person name="Tomimura Y."/>
            <person name="Tsolas J.M."/>
            <person name="Valente V.L."/>
            <person name="Venter E."/>
            <person name="Venter J.C."/>
            <person name="Vicario S."/>
            <person name="Vieira F.G."/>
            <person name="Vilella A.J."/>
            <person name="Villasante A."/>
            <person name="Walenz B."/>
            <person name="Wang J."/>
            <person name="Wasserman M."/>
            <person name="Watts T."/>
            <person name="Wilson D."/>
            <person name="Wilson R.K."/>
            <person name="Wing R.A."/>
            <person name="Wolfner M.F."/>
            <person name="Wong A."/>
            <person name="Wong G.K."/>
            <person name="Wu C.I."/>
            <person name="Wu G."/>
            <person name="Yamamoto D."/>
            <person name="Yang H.P."/>
            <person name="Yang S.P."/>
            <person name="Yorke J.A."/>
            <person name="Yoshida K."/>
            <person name="Zdobnov E."/>
            <person name="Zhang P."/>
            <person name="Zhang Y."/>
            <person name="Zimin A.V."/>
            <person name="Baldwin J."/>
            <person name="Abdouelleil A."/>
            <person name="Abdulkadir J."/>
            <person name="Abebe A."/>
            <person name="Abera B."/>
            <person name="Abreu J."/>
            <person name="Acer S.C."/>
            <person name="Aftuck L."/>
            <person name="Alexander A."/>
            <person name="An P."/>
            <person name="Anderson E."/>
            <person name="Anderson S."/>
            <person name="Arachi H."/>
            <person name="Azer M."/>
            <person name="Bachantsang P."/>
            <person name="Barry A."/>
            <person name="Bayul T."/>
            <person name="Berlin A."/>
            <person name="Bessette D."/>
            <person name="Bloom T."/>
            <person name="Blye J."/>
            <person name="Boguslavskiy L."/>
            <person name="Bonnet C."/>
            <person name="Boukhgalter B."/>
            <person name="Bourzgui I."/>
            <person name="Brown A."/>
            <person name="Cahill P."/>
            <person name="Channer S."/>
            <person name="Cheshatsang Y."/>
            <person name="Chuda L."/>
            <person name="Citroen M."/>
            <person name="Collymore A."/>
            <person name="Cooke P."/>
            <person name="Costello M."/>
            <person name="D'Aco K."/>
            <person name="Daza R."/>
            <person name="De Haan G."/>
            <person name="DeGray S."/>
            <person name="DeMaso C."/>
            <person name="Dhargay N."/>
            <person name="Dooley K."/>
            <person name="Dooley E."/>
            <person name="Doricent M."/>
            <person name="Dorje P."/>
            <person name="Dorjee K."/>
            <person name="Dupes A."/>
            <person name="Elong R."/>
            <person name="Falk J."/>
            <person name="Farina A."/>
            <person name="Faro S."/>
            <person name="Ferguson D."/>
            <person name="Fisher S."/>
            <person name="Foley C.D."/>
            <person name="Franke A."/>
            <person name="Friedrich D."/>
            <person name="Gadbois L."/>
            <person name="Gearin G."/>
            <person name="Gearin C.R."/>
            <person name="Giannoukos G."/>
            <person name="Goode T."/>
            <person name="Graham J."/>
            <person name="Grandbois E."/>
            <person name="Grewal S."/>
            <person name="Gyaltsen K."/>
            <person name="Hafez N."/>
            <person name="Hagos B."/>
            <person name="Hall J."/>
            <person name="Henson C."/>
            <person name="Hollinger A."/>
            <person name="Honan T."/>
            <person name="Huard M.D."/>
            <person name="Hughes L."/>
            <person name="Hurhula B."/>
            <person name="Husby M.E."/>
            <person name="Kamat A."/>
            <person name="Kanga B."/>
            <person name="Kashin S."/>
            <person name="Khazanovich D."/>
            <person name="Kisner P."/>
            <person name="Lance K."/>
            <person name="Lara M."/>
            <person name="Lee W."/>
            <person name="Lennon N."/>
            <person name="Letendre F."/>
            <person name="LeVine R."/>
            <person name="Lipovsky A."/>
            <person name="Liu X."/>
            <person name="Liu J."/>
            <person name="Liu S."/>
            <person name="Lokyitsang T."/>
            <person name="Lokyitsang Y."/>
            <person name="Lubonja R."/>
            <person name="Lui A."/>
            <person name="MacDonald P."/>
            <person name="Magnisalis V."/>
            <person name="Maru K."/>
            <person name="Matthews C."/>
            <person name="McCusker W."/>
            <person name="McDonough S."/>
            <person name="Mehta T."/>
            <person name="Meldrim J."/>
            <person name="Meneus L."/>
            <person name="Mihai O."/>
            <person name="Mihalev A."/>
            <person name="Mihova T."/>
            <person name="Mittelman R."/>
            <person name="Mlenga V."/>
            <person name="Montmayeur A."/>
            <person name="Mulrain L."/>
            <person name="Navidi A."/>
            <person name="Naylor J."/>
            <person name="Negash T."/>
            <person name="Nguyen T."/>
            <person name="Nguyen N."/>
            <person name="Nicol R."/>
            <person name="Norbu C."/>
            <person name="Norbu N."/>
            <person name="Novod N."/>
            <person name="O'Neill B."/>
            <person name="Osman S."/>
            <person name="Markiewicz E."/>
            <person name="Oyono O.L."/>
            <person name="Patti C."/>
            <person name="Phunkhang P."/>
            <person name="Pierre F."/>
            <person name="Priest M."/>
            <person name="Raghuraman S."/>
            <person name="Rege F."/>
            <person name="Reyes R."/>
            <person name="Rise C."/>
            <person name="Rogov P."/>
            <person name="Ross K."/>
            <person name="Ryan E."/>
            <person name="Settipalli S."/>
            <person name="Shea T."/>
            <person name="Sherpa N."/>
            <person name="Shi L."/>
            <person name="Shih D."/>
            <person name="Sparrow T."/>
            <person name="Spaulding J."/>
            <person name="Stalker J."/>
            <person name="Stange-Thomann N."/>
            <person name="Stavropoulos S."/>
            <person name="Stone C."/>
            <person name="Strader C."/>
            <person name="Tesfaye S."/>
            <person name="Thomson T."/>
            <person name="Thoulutsang Y."/>
            <person name="Thoulutsang D."/>
            <person name="Topham K."/>
            <person name="Topping I."/>
            <person name="Tsamla T."/>
            <person name="Vassiliev H."/>
            <person name="Vo A."/>
            <person name="Wangchuk T."/>
            <person name="Wangdi T."/>
            <person name="Weiand M."/>
            <person name="Wilkinson J."/>
            <person name="Wilson A."/>
            <person name="Yadav S."/>
            <person name="Young G."/>
            <person name="Yu Q."/>
            <person name="Zembek L."/>
            <person name="Zhong D."/>
            <person name="Zimmer A."/>
            <person name="Zwirko Z."/>
            <person name="Jaffe D.B."/>
            <person name="Alvarez P."/>
            <person name="Brockman W."/>
            <person name="Butler J."/>
            <person name="Chin C."/>
            <person name="Gnerre S."/>
            <person name="Grabherr M."/>
            <person name="Kleber M."/>
            <person name="Mauceli E."/>
            <person name="MacCallum I."/>
        </authorList>
    </citation>
    <scope>NUCLEOTIDE SEQUENCE [LARGE SCALE GENOMIC DNA]</scope>
    <source>
        <strain evidence="16">Tucson 14030-0811.24</strain>
    </source>
</reference>